<feature type="transmembrane region" description="Helical" evidence="8">
    <location>
        <begin position="383"/>
        <end position="404"/>
    </location>
</feature>
<feature type="transmembrane region" description="Helical" evidence="8">
    <location>
        <begin position="456"/>
        <end position="475"/>
    </location>
</feature>
<sequence>MMEFHQVYDPMGNAFFSTLLAAIPILTLLYLLAFHPHKDKLGKTHYGIAAPKAALIAGLVTVLMAIWLVGMPVSSTLAAFGYGSFFGMMPIGWIIVAAMFLYTITLVTGQFEIVKTSVVSLSSDRRIQTLLIAFSFGAFIEGAAGFGTPVAIAGALMVGLGFRPMAAAVLCLIANTAPVAFGAVGTPIITLATVTGLPEDALSAMAGRQLPFFSVLVPFWLIATMVFMHKGKWKQVMEIWPAILVTGVSFALAQFWVSNYIGPMLVDILAGIISIIALILLLKVWQPKNKFYLPGEEETIKALEQQKSNYTTGQVARAWTPWVFLTLFVFMWGLPQWKSILNSLNIFGIKSLYAIPVPFLDQLVFRSPPLAKELVPEAAVYSFNWLSAAGTGVFFAAVLSGLFLKLSKEQWKLSIVRTAQRMKTPLITIALVLGLGFTTRYSGMDAILGLAFTKTGVFYPFFAAMLGWLGVFLTGSDTSSNALFGSMQKITAQQLGLDPVLISAANSTGGVMGKMIDAQSIVVATAACYENRVEGANAVGPIFRAVIFHSIALAALMGILVMLQAYVFPWMIPAYTL</sequence>
<protein>
    <recommendedName>
        <fullName evidence="8">L-lactate permease</fullName>
    </recommendedName>
</protein>
<dbReference type="GO" id="GO:0015295">
    <property type="term" value="F:solute:proton symporter activity"/>
    <property type="evidence" value="ECO:0007669"/>
    <property type="project" value="TreeGrafter"/>
</dbReference>
<dbReference type="GO" id="GO:0005886">
    <property type="term" value="C:plasma membrane"/>
    <property type="evidence" value="ECO:0007669"/>
    <property type="project" value="UniProtKB-SubCell"/>
</dbReference>
<evidence type="ECO:0000256" key="2">
    <source>
        <dbReference type="ARBA" id="ARBA00010100"/>
    </source>
</evidence>
<dbReference type="NCBIfam" id="TIGR00795">
    <property type="entry name" value="lctP"/>
    <property type="match status" value="1"/>
</dbReference>
<dbReference type="Pfam" id="PF02652">
    <property type="entry name" value="Lactate_perm"/>
    <property type="match status" value="1"/>
</dbReference>
<feature type="transmembrane region" description="Helical" evidence="8">
    <location>
        <begin position="85"/>
        <end position="107"/>
    </location>
</feature>
<keyword evidence="5 8" id="KW-0812">Transmembrane</keyword>
<keyword evidence="3 8" id="KW-0813">Transport</keyword>
<keyword evidence="7 8" id="KW-0472">Membrane</keyword>
<dbReference type="EMBL" id="WBOS01000009">
    <property type="protein sequence ID" value="KAB2332272.1"/>
    <property type="molecule type" value="Genomic_DNA"/>
</dbReference>
<name>A0A6L3V3P8_9BACI</name>
<evidence type="ECO:0000256" key="3">
    <source>
        <dbReference type="ARBA" id="ARBA00022448"/>
    </source>
</evidence>
<feature type="transmembrane region" description="Helical" evidence="8">
    <location>
        <begin position="12"/>
        <end position="32"/>
    </location>
</feature>
<dbReference type="GO" id="GO:0015129">
    <property type="term" value="F:lactate transmembrane transporter activity"/>
    <property type="evidence" value="ECO:0007669"/>
    <property type="project" value="UniProtKB-UniRule"/>
</dbReference>
<feature type="transmembrane region" description="Helical" evidence="8">
    <location>
        <begin position="210"/>
        <end position="227"/>
    </location>
</feature>
<evidence type="ECO:0000313" key="9">
    <source>
        <dbReference type="EMBL" id="KAB2332272.1"/>
    </source>
</evidence>
<dbReference type="PANTHER" id="PTHR30003">
    <property type="entry name" value="L-LACTATE PERMEASE"/>
    <property type="match status" value="1"/>
</dbReference>
<evidence type="ECO:0000256" key="8">
    <source>
        <dbReference type="RuleBase" id="RU365092"/>
    </source>
</evidence>
<keyword evidence="6 8" id="KW-1133">Transmembrane helix</keyword>
<evidence type="ECO:0000313" key="10">
    <source>
        <dbReference type="Proteomes" id="UP000481030"/>
    </source>
</evidence>
<dbReference type="AlphaFoldDB" id="A0A6L3V3P8"/>
<dbReference type="InterPro" id="IPR003804">
    <property type="entry name" value="Lactate_perm"/>
</dbReference>
<dbReference type="OrthoDB" id="9761056at2"/>
<evidence type="ECO:0000256" key="1">
    <source>
        <dbReference type="ARBA" id="ARBA00004651"/>
    </source>
</evidence>
<dbReference type="Proteomes" id="UP000481030">
    <property type="component" value="Unassembled WGS sequence"/>
</dbReference>
<feature type="transmembrane region" description="Helical" evidence="8">
    <location>
        <begin position="239"/>
        <end position="257"/>
    </location>
</feature>
<proteinExistence type="inferred from homology"/>
<feature type="transmembrane region" description="Helical" evidence="8">
    <location>
        <begin position="425"/>
        <end position="444"/>
    </location>
</feature>
<feature type="transmembrane region" description="Helical" evidence="8">
    <location>
        <begin position="315"/>
        <end position="334"/>
    </location>
</feature>
<evidence type="ECO:0000256" key="7">
    <source>
        <dbReference type="ARBA" id="ARBA00023136"/>
    </source>
</evidence>
<reference evidence="9 10" key="1">
    <citation type="journal article" date="2016" name="Antonie Van Leeuwenhoek">
        <title>Bacillus depressus sp. nov., isolated from soil of a sunflower field.</title>
        <authorList>
            <person name="Wei X."/>
            <person name="Xin D."/>
            <person name="Xin Y."/>
            <person name="Zhang H."/>
            <person name="Wang T."/>
            <person name="Zhang J."/>
        </authorList>
    </citation>
    <scope>NUCLEOTIDE SEQUENCE [LARGE SCALE GENOMIC DNA]</scope>
    <source>
        <strain evidence="9 10">BZ1</strain>
    </source>
</reference>
<comment type="similarity">
    <text evidence="2 8">Belongs to the lactate permease family.</text>
</comment>
<comment type="caution">
    <text evidence="9">The sequence shown here is derived from an EMBL/GenBank/DDBJ whole genome shotgun (WGS) entry which is preliminary data.</text>
</comment>
<keyword evidence="4 8" id="KW-1003">Cell membrane</keyword>
<evidence type="ECO:0000256" key="6">
    <source>
        <dbReference type="ARBA" id="ARBA00022989"/>
    </source>
</evidence>
<feature type="transmembrane region" description="Helical" evidence="8">
    <location>
        <begin position="53"/>
        <end position="73"/>
    </location>
</feature>
<feature type="transmembrane region" description="Helical" evidence="8">
    <location>
        <begin position="179"/>
        <end position="198"/>
    </location>
</feature>
<evidence type="ECO:0000256" key="4">
    <source>
        <dbReference type="ARBA" id="ARBA00022475"/>
    </source>
</evidence>
<keyword evidence="10" id="KW-1185">Reference proteome</keyword>
<feature type="transmembrane region" description="Helical" evidence="8">
    <location>
        <begin position="551"/>
        <end position="572"/>
    </location>
</feature>
<organism evidence="9 10">
    <name type="scientific">Cytobacillus depressus</name>
    <dbReference type="NCBI Taxonomy" id="1602942"/>
    <lineage>
        <taxon>Bacteria</taxon>
        <taxon>Bacillati</taxon>
        <taxon>Bacillota</taxon>
        <taxon>Bacilli</taxon>
        <taxon>Bacillales</taxon>
        <taxon>Bacillaceae</taxon>
        <taxon>Cytobacillus</taxon>
    </lineage>
</organism>
<comment type="subcellular location">
    <subcellularLocation>
        <location evidence="1 8">Cell membrane</location>
        <topology evidence="1 8">Multi-pass membrane protein</topology>
    </subcellularLocation>
</comment>
<evidence type="ECO:0000256" key="5">
    <source>
        <dbReference type="ARBA" id="ARBA00022692"/>
    </source>
</evidence>
<gene>
    <name evidence="9" type="ORF">F7731_17020</name>
</gene>
<comment type="function">
    <text evidence="8">Uptake of L-lactate across the membrane. Can also transport D-lactate and glycolate.</text>
</comment>
<accession>A0A6L3V3P8</accession>
<dbReference type="PANTHER" id="PTHR30003:SF0">
    <property type="entry name" value="GLYCOLATE PERMEASE GLCA-RELATED"/>
    <property type="match status" value="1"/>
</dbReference>
<feature type="transmembrane region" description="Helical" evidence="8">
    <location>
        <begin position="263"/>
        <end position="282"/>
    </location>
</feature>